<name>A0ABV5FXA6_9MICC</name>
<protein>
    <submittedName>
        <fullName evidence="1">Uncharacterized protein</fullName>
    </submittedName>
</protein>
<accession>A0ABV5FXA6</accession>
<dbReference type="Proteomes" id="UP001589575">
    <property type="component" value="Unassembled WGS sequence"/>
</dbReference>
<comment type="caution">
    <text evidence="1">The sequence shown here is derived from an EMBL/GenBank/DDBJ whole genome shotgun (WGS) entry which is preliminary data.</text>
</comment>
<reference evidence="1 2" key="1">
    <citation type="submission" date="2024-09" db="EMBL/GenBank/DDBJ databases">
        <authorList>
            <person name="Sun Q."/>
            <person name="Mori K."/>
        </authorList>
    </citation>
    <scope>NUCLEOTIDE SEQUENCE [LARGE SCALE GENOMIC DNA]</scope>
    <source>
        <strain evidence="1 2">CCM 7609</strain>
    </source>
</reference>
<proteinExistence type="predicted"/>
<gene>
    <name evidence="1" type="ORF">ACFFX0_08995</name>
</gene>
<dbReference type="EMBL" id="JBHMFI010000001">
    <property type="protein sequence ID" value="MFB9071324.1"/>
    <property type="molecule type" value="Genomic_DNA"/>
</dbReference>
<sequence>MRSSVTAVPSSAKTDPAAQMMACRLRSASARRGLAASVMAPF</sequence>
<organism evidence="1 2">
    <name type="scientific">Citricoccus parietis</name>
    <dbReference type="NCBI Taxonomy" id="592307"/>
    <lineage>
        <taxon>Bacteria</taxon>
        <taxon>Bacillati</taxon>
        <taxon>Actinomycetota</taxon>
        <taxon>Actinomycetes</taxon>
        <taxon>Micrococcales</taxon>
        <taxon>Micrococcaceae</taxon>
        <taxon>Citricoccus</taxon>
    </lineage>
</organism>
<keyword evidence="2" id="KW-1185">Reference proteome</keyword>
<evidence type="ECO:0000313" key="2">
    <source>
        <dbReference type="Proteomes" id="UP001589575"/>
    </source>
</evidence>
<evidence type="ECO:0000313" key="1">
    <source>
        <dbReference type="EMBL" id="MFB9071324.1"/>
    </source>
</evidence>